<evidence type="ECO:0000256" key="1">
    <source>
        <dbReference type="ARBA" id="ARBA00022818"/>
    </source>
</evidence>
<keyword evidence="4" id="KW-0670">Pyruvate</keyword>
<dbReference type="STRING" id="1195236.CTER_4126"/>
<dbReference type="PATRIC" id="fig|1195236.3.peg.4343"/>
<dbReference type="AlphaFoldDB" id="S0FG16"/>
<evidence type="ECO:0000313" key="5">
    <source>
        <dbReference type="Proteomes" id="UP000014155"/>
    </source>
</evidence>
<dbReference type="SUPFAM" id="SSF51998">
    <property type="entry name" value="PFL-like glycyl radical enzymes"/>
    <property type="match status" value="1"/>
</dbReference>
<dbReference type="Proteomes" id="UP000014155">
    <property type="component" value="Unassembled WGS sequence"/>
</dbReference>
<comment type="caution">
    <text evidence="4">The sequence shown here is derived from an EMBL/GenBank/DDBJ whole genome shotgun (WGS) entry which is preliminary data.</text>
</comment>
<sequence length="83" mass="9550">MSEITVNKNDGLKRFVSLIDRYFAAGGSQMQFNIVSRKTLLEAQKDPEKYSNLLVRVAGYSAYFTQLSKEVQQDIIERTEEKL</sequence>
<dbReference type="Gene3D" id="3.20.70.20">
    <property type="match status" value="1"/>
</dbReference>
<dbReference type="GO" id="GO:0016829">
    <property type="term" value="F:lyase activity"/>
    <property type="evidence" value="ECO:0007669"/>
    <property type="project" value="UniProtKB-KW"/>
</dbReference>
<gene>
    <name evidence="4" type="ORF">CTER_4126</name>
</gene>
<dbReference type="eggNOG" id="COG1882">
    <property type="taxonomic scope" value="Bacteria"/>
</dbReference>
<evidence type="ECO:0000256" key="2">
    <source>
        <dbReference type="PROSITE-ProRule" id="PRU00493"/>
    </source>
</evidence>
<dbReference type="RefSeq" id="WP_004628957.1">
    <property type="nucleotide sequence ID" value="NZ_AORV01000059.1"/>
</dbReference>
<accession>S0FG16</accession>
<reference evidence="4 5" key="1">
    <citation type="journal article" date="2013" name="Genome Announc.">
        <title>Draft Genome Sequence of the Cellulolytic, Mesophilic, Anaerobic Bacterium Clostridium termitidis Strain CT1112 (DSM 5398).</title>
        <authorList>
            <person name="Lal S."/>
            <person name="Ramachandran U."/>
            <person name="Zhang X."/>
            <person name="Munir R."/>
            <person name="Sparling R."/>
            <person name="Levin D.B."/>
        </authorList>
    </citation>
    <scope>NUCLEOTIDE SEQUENCE [LARGE SCALE GENOMIC DNA]</scope>
    <source>
        <strain evidence="4 5">CT1112</strain>
    </source>
</reference>
<keyword evidence="5" id="KW-1185">Reference proteome</keyword>
<keyword evidence="1 2" id="KW-0556">Organic radical</keyword>
<dbReference type="PANTHER" id="PTHR43641:SF2">
    <property type="entry name" value="DEHYDRATASE YBIW-RELATED"/>
    <property type="match status" value="1"/>
</dbReference>
<dbReference type="EMBL" id="AORV01000059">
    <property type="protein sequence ID" value="EMS70145.1"/>
    <property type="molecule type" value="Genomic_DNA"/>
</dbReference>
<keyword evidence="4" id="KW-0456">Lyase</keyword>
<dbReference type="GO" id="GO:0005829">
    <property type="term" value="C:cytosol"/>
    <property type="evidence" value="ECO:0007669"/>
    <property type="project" value="TreeGrafter"/>
</dbReference>
<feature type="domain" description="Glycine radical" evidence="3">
    <location>
        <begin position="1"/>
        <end position="83"/>
    </location>
</feature>
<dbReference type="InterPro" id="IPR001150">
    <property type="entry name" value="Gly_radical"/>
</dbReference>
<dbReference type="PROSITE" id="PS51149">
    <property type="entry name" value="GLY_RADICAL_2"/>
    <property type="match status" value="1"/>
</dbReference>
<dbReference type="InterPro" id="IPR051215">
    <property type="entry name" value="GRE"/>
</dbReference>
<protein>
    <submittedName>
        <fullName evidence="4">Pyruvate-formate lyase</fullName>
    </submittedName>
</protein>
<name>S0FG16_RUMCE</name>
<dbReference type="Pfam" id="PF01228">
    <property type="entry name" value="Gly_radical"/>
    <property type="match status" value="1"/>
</dbReference>
<dbReference type="PANTHER" id="PTHR43641">
    <property type="entry name" value="FORMATE ACETYLTRANSFERASE 3-RELATED"/>
    <property type="match status" value="1"/>
</dbReference>
<proteinExistence type="predicted"/>
<evidence type="ECO:0000259" key="3">
    <source>
        <dbReference type="PROSITE" id="PS51149"/>
    </source>
</evidence>
<evidence type="ECO:0000313" key="4">
    <source>
        <dbReference type="EMBL" id="EMS70145.1"/>
    </source>
</evidence>
<organism evidence="4 5">
    <name type="scientific">Ruminiclostridium cellobioparum subsp. termitidis CT1112</name>
    <dbReference type="NCBI Taxonomy" id="1195236"/>
    <lineage>
        <taxon>Bacteria</taxon>
        <taxon>Bacillati</taxon>
        <taxon>Bacillota</taxon>
        <taxon>Clostridia</taxon>
        <taxon>Eubacteriales</taxon>
        <taxon>Oscillospiraceae</taxon>
        <taxon>Ruminiclostridium</taxon>
    </lineage>
</organism>
<feature type="modified residue" description="Glycine radical" evidence="2">
    <location>
        <position position="59"/>
    </location>
</feature>